<evidence type="ECO:0000259" key="1">
    <source>
        <dbReference type="Pfam" id="PF00149"/>
    </source>
</evidence>
<dbReference type="OrthoDB" id="9807890at2"/>
<keyword evidence="3" id="KW-1185">Reference proteome</keyword>
<dbReference type="AlphaFoldDB" id="A0A2W7IRN0"/>
<sequence>MSWPPDRQRFAGLRVVGDVHGEAEAFAAAVAGAEALGLFVLQLGDLTDHGPDSPSVLRAMLRLLGAGSGMFMLGNHDHRLRRALTGRGVAPTHGLTATLAQLSVAPDRDALTAATIAAIATAPAWAGLRAHRFIHAAWHPAMEHGLPPPDAGARRTTPAVARAIYGEVTGRTNPDGFPERRHDWIDLLPRGITAYVGHERRDVPTSWPGAAGGVAHFLDTGAGKGGFLSWRDLPWEEIA</sequence>
<dbReference type="RefSeq" id="WP_111397085.1">
    <property type="nucleotide sequence ID" value="NZ_QKYU01000004.1"/>
</dbReference>
<organism evidence="2 3">
    <name type="scientific">Humitalea rosea</name>
    <dbReference type="NCBI Taxonomy" id="990373"/>
    <lineage>
        <taxon>Bacteria</taxon>
        <taxon>Pseudomonadati</taxon>
        <taxon>Pseudomonadota</taxon>
        <taxon>Alphaproteobacteria</taxon>
        <taxon>Acetobacterales</taxon>
        <taxon>Roseomonadaceae</taxon>
        <taxon>Humitalea</taxon>
    </lineage>
</organism>
<gene>
    <name evidence="2" type="ORF">C8P66_104184</name>
</gene>
<protein>
    <submittedName>
        <fullName evidence="2">Protein phosphatase</fullName>
    </submittedName>
</protein>
<dbReference type="Proteomes" id="UP000249688">
    <property type="component" value="Unassembled WGS sequence"/>
</dbReference>
<dbReference type="PANTHER" id="PTHR42850">
    <property type="entry name" value="METALLOPHOSPHOESTERASE"/>
    <property type="match status" value="1"/>
</dbReference>
<evidence type="ECO:0000313" key="3">
    <source>
        <dbReference type="Proteomes" id="UP000249688"/>
    </source>
</evidence>
<proteinExistence type="predicted"/>
<dbReference type="InterPro" id="IPR050126">
    <property type="entry name" value="Ap4A_hydrolase"/>
</dbReference>
<dbReference type="GO" id="GO:0016791">
    <property type="term" value="F:phosphatase activity"/>
    <property type="evidence" value="ECO:0007669"/>
    <property type="project" value="TreeGrafter"/>
</dbReference>
<reference evidence="2 3" key="1">
    <citation type="submission" date="2018-06" db="EMBL/GenBank/DDBJ databases">
        <title>Genomic Encyclopedia of Archaeal and Bacterial Type Strains, Phase II (KMG-II): from individual species to whole genera.</title>
        <authorList>
            <person name="Goeker M."/>
        </authorList>
    </citation>
    <scope>NUCLEOTIDE SEQUENCE [LARGE SCALE GENOMIC DNA]</scope>
    <source>
        <strain evidence="2 3">DSM 24525</strain>
    </source>
</reference>
<dbReference type="Gene3D" id="3.60.21.10">
    <property type="match status" value="1"/>
</dbReference>
<dbReference type="EMBL" id="QKYU01000004">
    <property type="protein sequence ID" value="PZW48767.1"/>
    <property type="molecule type" value="Genomic_DNA"/>
</dbReference>
<dbReference type="InterPro" id="IPR029052">
    <property type="entry name" value="Metallo-depent_PP-like"/>
</dbReference>
<name>A0A2W7IRN0_9PROT</name>
<dbReference type="GO" id="GO:0005737">
    <property type="term" value="C:cytoplasm"/>
    <property type="evidence" value="ECO:0007669"/>
    <property type="project" value="TreeGrafter"/>
</dbReference>
<accession>A0A2W7IRN0</accession>
<dbReference type="Pfam" id="PF00149">
    <property type="entry name" value="Metallophos"/>
    <property type="match status" value="1"/>
</dbReference>
<dbReference type="SUPFAM" id="SSF56300">
    <property type="entry name" value="Metallo-dependent phosphatases"/>
    <property type="match status" value="1"/>
</dbReference>
<dbReference type="InterPro" id="IPR004843">
    <property type="entry name" value="Calcineurin-like_PHP"/>
</dbReference>
<evidence type="ECO:0000313" key="2">
    <source>
        <dbReference type="EMBL" id="PZW48767.1"/>
    </source>
</evidence>
<feature type="domain" description="Calcineurin-like phosphoesterase" evidence="1">
    <location>
        <begin position="15"/>
        <end position="81"/>
    </location>
</feature>
<comment type="caution">
    <text evidence="2">The sequence shown here is derived from an EMBL/GenBank/DDBJ whole genome shotgun (WGS) entry which is preliminary data.</text>
</comment>